<keyword evidence="6" id="KW-0677">Repeat</keyword>
<comment type="similarity">
    <text evidence="2">Belongs to the ABC transporter superfamily. ABCC family. Conjugate transporter (TC 3.A.1.208) subfamily.</text>
</comment>
<dbReference type="Pfam" id="PF00005">
    <property type="entry name" value="ABC_tran"/>
    <property type="match status" value="2"/>
</dbReference>
<dbReference type="GO" id="GO:0016887">
    <property type="term" value="F:ATP hydrolysis activity"/>
    <property type="evidence" value="ECO:0007669"/>
    <property type="project" value="InterPro"/>
</dbReference>
<evidence type="ECO:0000256" key="9">
    <source>
        <dbReference type="ARBA" id="ARBA00022989"/>
    </source>
</evidence>
<accession>A0A7R9FF08</accession>
<feature type="transmembrane region" description="Helical" evidence="14">
    <location>
        <begin position="44"/>
        <end position="66"/>
    </location>
</feature>
<evidence type="ECO:0000256" key="13">
    <source>
        <dbReference type="SAM" id="MobiDB-lite"/>
    </source>
</evidence>
<dbReference type="GO" id="GO:0005774">
    <property type="term" value="C:vacuolar membrane"/>
    <property type="evidence" value="ECO:0007669"/>
    <property type="project" value="UniProtKB-SubCell"/>
</dbReference>
<gene>
    <name evidence="17" type="ORF">TTEB3V08_LOCUS402</name>
</gene>
<feature type="transmembrane region" description="Helical" evidence="14">
    <location>
        <begin position="1012"/>
        <end position="1031"/>
    </location>
</feature>
<keyword evidence="8" id="KW-0067">ATP-binding</keyword>
<dbReference type="InterPro" id="IPR027417">
    <property type="entry name" value="P-loop_NTPase"/>
</dbReference>
<dbReference type="InterPro" id="IPR056227">
    <property type="entry name" value="TMD0_ABC"/>
</dbReference>
<feature type="compositionally biased region" description="Low complexity" evidence="13">
    <location>
        <begin position="938"/>
        <end position="962"/>
    </location>
</feature>
<feature type="transmembrane region" description="Helical" evidence="14">
    <location>
        <begin position="303"/>
        <end position="324"/>
    </location>
</feature>
<dbReference type="CDD" id="cd03250">
    <property type="entry name" value="ABCC_MRP_domain1"/>
    <property type="match status" value="1"/>
</dbReference>
<feature type="transmembrane region" description="Helical" evidence="14">
    <location>
        <begin position="1071"/>
        <end position="1095"/>
    </location>
</feature>
<feature type="domain" description="ABC transporter" evidence="15">
    <location>
        <begin position="632"/>
        <end position="891"/>
    </location>
</feature>
<organism evidence="17">
    <name type="scientific">Timema tahoe</name>
    <dbReference type="NCBI Taxonomy" id="61484"/>
    <lineage>
        <taxon>Eukaryota</taxon>
        <taxon>Metazoa</taxon>
        <taxon>Ecdysozoa</taxon>
        <taxon>Arthropoda</taxon>
        <taxon>Hexapoda</taxon>
        <taxon>Insecta</taxon>
        <taxon>Pterygota</taxon>
        <taxon>Neoptera</taxon>
        <taxon>Polyneoptera</taxon>
        <taxon>Phasmatodea</taxon>
        <taxon>Timematodea</taxon>
        <taxon>Timematoidea</taxon>
        <taxon>Timematidae</taxon>
        <taxon>Timema</taxon>
    </lineage>
</organism>
<dbReference type="SUPFAM" id="SSF90123">
    <property type="entry name" value="ABC transporter transmembrane region"/>
    <property type="match status" value="2"/>
</dbReference>
<comment type="catalytic activity">
    <reaction evidence="12">
        <text>leukotriene C4(in) + ATP + H2O = leukotriene C4(out) + ADP + phosphate + H(+)</text>
        <dbReference type="Rhea" id="RHEA:38963"/>
        <dbReference type="ChEBI" id="CHEBI:15377"/>
        <dbReference type="ChEBI" id="CHEBI:15378"/>
        <dbReference type="ChEBI" id="CHEBI:30616"/>
        <dbReference type="ChEBI" id="CHEBI:43474"/>
        <dbReference type="ChEBI" id="CHEBI:57973"/>
        <dbReference type="ChEBI" id="CHEBI:456216"/>
    </reaction>
    <physiologicalReaction direction="left-to-right" evidence="12">
        <dbReference type="Rhea" id="RHEA:38964"/>
    </physiologicalReaction>
</comment>
<dbReference type="GO" id="GO:0000323">
    <property type="term" value="C:lytic vacuole"/>
    <property type="evidence" value="ECO:0007669"/>
    <property type="project" value="UniProtKB-ARBA"/>
</dbReference>
<dbReference type="EMBL" id="OE000058">
    <property type="protein sequence ID" value="CAD7452215.1"/>
    <property type="molecule type" value="Genomic_DNA"/>
</dbReference>
<feature type="transmembrane region" description="Helical" evidence="14">
    <location>
        <begin position="542"/>
        <end position="563"/>
    </location>
</feature>
<evidence type="ECO:0000256" key="11">
    <source>
        <dbReference type="ARBA" id="ARBA00024220"/>
    </source>
</evidence>
<feature type="domain" description="ABC transporter" evidence="15">
    <location>
        <begin position="1312"/>
        <end position="1544"/>
    </location>
</feature>
<dbReference type="PANTHER" id="PTHR24223">
    <property type="entry name" value="ATP-BINDING CASSETTE SUB-FAMILY C"/>
    <property type="match status" value="1"/>
</dbReference>
<proteinExistence type="inferred from homology"/>
<dbReference type="InterPro" id="IPR017871">
    <property type="entry name" value="ABC_transporter-like_CS"/>
</dbReference>
<evidence type="ECO:0000256" key="8">
    <source>
        <dbReference type="ARBA" id="ARBA00022840"/>
    </source>
</evidence>
<dbReference type="Gene3D" id="3.40.50.300">
    <property type="entry name" value="P-loop containing nucleotide triphosphate hydrolases"/>
    <property type="match status" value="2"/>
</dbReference>
<dbReference type="EC" id="7.6.2.3" evidence="11"/>
<evidence type="ECO:0000256" key="1">
    <source>
        <dbReference type="ARBA" id="ARBA00004128"/>
    </source>
</evidence>
<reference evidence="17" key="1">
    <citation type="submission" date="2020-11" db="EMBL/GenBank/DDBJ databases">
        <authorList>
            <person name="Tran Van P."/>
        </authorList>
    </citation>
    <scope>NUCLEOTIDE SEQUENCE</scope>
</reference>
<feature type="transmembrane region" description="Helical" evidence="14">
    <location>
        <begin position="141"/>
        <end position="160"/>
    </location>
</feature>
<feature type="transmembrane region" description="Helical" evidence="14">
    <location>
        <begin position="583"/>
        <end position="603"/>
    </location>
</feature>
<feature type="transmembrane region" description="Helical" evidence="14">
    <location>
        <begin position="356"/>
        <end position="378"/>
    </location>
</feature>
<evidence type="ECO:0000256" key="2">
    <source>
        <dbReference type="ARBA" id="ARBA00009726"/>
    </source>
</evidence>
<evidence type="ECO:0000256" key="5">
    <source>
        <dbReference type="ARBA" id="ARBA00022692"/>
    </source>
</evidence>
<keyword evidence="5 14" id="KW-0812">Transmembrane</keyword>
<dbReference type="GO" id="GO:0005524">
    <property type="term" value="F:ATP binding"/>
    <property type="evidence" value="ECO:0007669"/>
    <property type="project" value="UniProtKB-KW"/>
</dbReference>
<dbReference type="CDD" id="cd18595">
    <property type="entry name" value="ABC_6TM_MRP1_2_3_6_D1_like"/>
    <property type="match status" value="1"/>
</dbReference>
<sequence length="1549" mass="172427">MIPWTCRRAKPKSLLSTKAVLSHDANLTWYTETPDITPCFQKTVLVWLPCAVLWAACPLETFYILGSKTRDIPWNFHNVSQMILTSTLILLSLVDFGAAIYRYTNGYEVYSVAYYSPAVKVATLSLSLTLLVYLRENGLRTSFAQFLFFLVHVICGVPQFKTELISLLQNEAEYSPTITYLVYYVISVLVFILTCFVDKPPNFSQHPKVEKPCPEKSVSFPSRMFFTWLDPLVWKGYRSPLTHDQLWNLNPEDTSRVVVPKFDWRWDKAVREASNISSDGKVSYSKSSIKIDFAGDQKTKTPYVSLLMPLIKAFADAFLMGSFLKMAVDALTFANPQILKQIIGFVEGDEPVWKGYMYALLMLVCGTVQIVLHGHYFIKVQSVGLRVRTALVSAIYRKALRLSSTARKDRTVGEIVNLMAVDAQRLMDICLYVNLIWSAPIQIGLAVYFLWDLLGASVLAGLAVMIILIPVNSAIANQMKKLQVRQMKYKDNRVKMMNEILCGIRVLKQYAWEPSFEQYIQKLRSKEIDVLKQAAYLHGSTSFIWTCAPYIVSLVSFATYVLIDENHVLDAQRAFVSLSLFNIMRQPLAMVPQVIASLIQASVSLKRLNTFMNDAELDPSSVAHDQFENTPLHIEKGNFAWGPDEPPVLKNISLRVREGALVAIVGMVGSGKSSLISAMLGEMDKLSGTVNTKSHHFKLGEEAEENKKLGGSAYGCGRTAQDNGEQHTGSIAYVPQQAWIQNATVQYNITFGQQVNNRTYHKVVSACALKADLDMLPGGDQTEIGEKGINMSGGQKQRVSLARAVYSDANIYFLDDPLSAVDSHVGKHIFEEVIGPAGLLRKKTRILVTHSITFLPTVDEIVVLKNGEVSEMGSYHQLLERKGAFAEFLVQHLQKTLATPDTVSEADLEEIKQQLETAIGRDELQRQLSVSASSISSSRSDIHSLGGRSRTSSLRRVGSVSSMKTDTTKQPSNGSLQTENKGKRMQSKGGRQLIEAEVAQTGSVKWRVYEHYFRSIGTMFIVGTLLFNAFFQSFQVGTNMWLSAWSTNAYGAQNESGAQDLYLGVYGALGIGQVLSVLVSMLSVSIGAINAASVLHNTLLANVFRLPQSLFDTTPIGRILTRFSSDVNVLDQTFPMILRMAVPNVYKQIYVSTSRQLKRLQSISNAPILSNFGESLTGVPTIRAYGIQERFTKMSEDLVDKNQMSYYLTITTNRWLSVRLETIGNIIIFFSSIFAVLGRDTMDPGLVGLSISYAMQITQSLNMLVRQTSDIETNIVAVERIKEYAAYKQEAPWENPSHPVAPDWPQAGHVVFRDYKLRYREGLDLVLRGINVTVEGGEKVGIVGRTGAGKSSLTLALFRIVEAAGGSILIDGEDISQLGLHTLRSRLTIIPQDPVLFSGTLRRNLDPFTTFSDMDVWQALEHAHLKTFVKSLPAGLNHEVSEGGENLSVGQRQLICLARALLRKTKLLILDEATAAVDLDTDDLIQTTIRIKFSDCTVLTIAHRLNTIMDMNRVMVLDKGLVIEFNTPEALLQDKTSVFYSMAKDAGLV</sequence>
<evidence type="ECO:0000256" key="10">
    <source>
        <dbReference type="ARBA" id="ARBA00023136"/>
    </source>
</evidence>
<dbReference type="Pfam" id="PF00664">
    <property type="entry name" value="ABC_membrane"/>
    <property type="match status" value="3"/>
</dbReference>
<feature type="domain" description="ABC transmembrane type-1" evidence="16">
    <location>
        <begin position="319"/>
        <end position="600"/>
    </location>
</feature>
<dbReference type="FunFam" id="1.20.1560.10:FF:000020">
    <property type="entry name" value="ABC metal ion transporter"/>
    <property type="match status" value="1"/>
</dbReference>
<feature type="compositionally biased region" description="Polar residues" evidence="13">
    <location>
        <begin position="963"/>
        <end position="979"/>
    </location>
</feature>
<comment type="subcellular location">
    <subcellularLocation>
        <location evidence="1">Vacuole membrane</location>
        <topology evidence="1">Multi-pass membrane protein</topology>
    </subcellularLocation>
</comment>
<evidence type="ECO:0000256" key="6">
    <source>
        <dbReference type="ARBA" id="ARBA00022737"/>
    </source>
</evidence>
<dbReference type="PANTHER" id="PTHR24223:SF443">
    <property type="entry name" value="MULTIDRUG-RESISTANCE LIKE PROTEIN 1, ISOFORM I"/>
    <property type="match status" value="1"/>
</dbReference>
<dbReference type="PROSITE" id="PS50929">
    <property type="entry name" value="ABC_TM1F"/>
    <property type="match status" value="2"/>
</dbReference>
<keyword evidence="9 14" id="KW-1133">Transmembrane helix</keyword>
<dbReference type="InterPro" id="IPR003439">
    <property type="entry name" value="ABC_transporter-like_ATP-bd"/>
</dbReference>
<feature type="transmembrane region" description="Helical" evidence="14">
    <location>
        <begin position="429"/>
        <end position="451"/>
    </location>
</feature>
<dbReference type="CDD" id="cd18603">
    <property type="entry name" value="ABC_6TM_MRP1_2_3_6_D2_like"/>
    <property type="match status" value="1"/>
</dbReference>
<dbReference type="InterPro" id="IPR003593">
    <property type="entry name" value="AAA+_ATPase"/>
</dbReference>
<evidence type="ECO:0000256" key="14">
    <source>
        <dbReference type="SAM" id="Phobius"/>
    </source>
</evidence>
<dbReference type="InterPro" id="IPR011527">
    <property type="entry name" value="ABC1_TM_dom"/>
</dbReference>
<keyword evidence="7" id="KW-0547">Nucleotide-binding</keyword>
<evidence type="ECO:0000256" key="12">
    <source>
        <dbReference type="ARBA" id="ARBA00047523"/>
    </source>
</evidence>
<evidence type="ECO:0000259" key="16">
    <source>
        <dbReference type="PROSITE" id="PS50929"/>
    </source>
</evidence>
<feature type="domain" description="ABC transmembrane type-1" evidence="16">
    <location>
        <begin position="1022"/>
        <end position="1273"/>
    </location>
</feature>
<feature type="transmembrane region" description="Helical" evidence="14">
    <location>
        <begin position="457"/>
        <end position="477"/>
    </location>
</feature>
<dbReference type="SUPFAM" id="SSF52540">
    <property type="entry name" value="P-loop containing nucleoside triphosphate hydrolases"/>
    <property type="match status" value="2"/>
</dbReference>
<dbReference type="PROSITE" id="PS50893">
    <property type="entry name" value="ABC_TRANSPORTER_2"/>
    <property type="match status" value="2"/>
</dbReference>
<keyword evidence="3" id="KW-0813">Transport</keyword>
<dbReference type="GO" id="GO:0015431">
    <property type="term" value="F:ABC-type glutathione S-conjugate transporter activity"/>
    <property type="evidence" value="ECO:0007669"/>
    <property type="project" value="UniProtKB-EC"/>
</dbReference>
<dbReference type="InterPro" id="IPR050173">
    <property type="entry name" value="ABC_transporter_C-like"/>
</dbReference>
<evidence type="ECO:0000256" key="3">
    <source>
        <dbReference type="ARBA" id="ARBA00022448"/>
    </source>
</evidence>
<dbReference type="Pfam" id="PF24357">
    <property type="entry name" value="TMD0_ABC"/>
    <property type="match status" value="1"/>
</dbReference>
<dbReference type="FunFam" id="3.40.50.300:FF:000997">
    <property type="entry name" value="Multidrug resistance-associated protein 1"/>
    <property type="match status" value="1"/>
</dbReference>
<dbReference type="InterPro" id="IPR036640">
    <property type="entry name" value="ABC1_TM_sf"/>
</dbReference>
<dbReference type="SMART" id="SM00382">
    <property type="entry name" value="AAA"/>
    <property type="match status" value="2"/>
</dbReference>
<feature type="transmembrane region" description="Helical" evidence="14">
    <location>
        <begin position="113"/>
        <end position="134"/>
    </location>
</feature>
<evidence type="ECO:0000256" key="4">
    <source>
        <dbReference type="ARBA" id="ARBA00022554"/>
    </source>
</evidence>
<evidence type="ECO:0000259" key="15">
    <source>
        <dbReference type="PROSITE" id="PS50893"/>
    </source>
</evidence>
<feature type="transmembrane region" description="Helical" evidence="14">
    <location>
        <begin position="180"/>
        <end position="197"/>
    </location>
</feature>
<keyword evidence="10 14" id="KW-0472">Membrane</keyword>
<feature type="transmembrane region" description="Helical" evidence="14">
    <location>
        <begin position="78"/>
        <end position="101"/>
    </location>
</feature>
<protein>
    <recommendedName>
        <fullName evidence="11">ABC-type glutathione-S-conjugate transporter</fullName>
        <ecNumber evidence="11">7.6.2.3</ecNumber>
    </recommendedName>
</protein>
<name>A0A7R9FF08_9NEOP</name>
<feature type="region of interest" description="Disordered" evidence="13">
    <location>
        <begin position="938"/>
        <end position="991"/>
    </location>
</feature>
<evidence type="ECO:0000256" key="7">
    <source>
        <dbReference type="ARBA" id="ARBA00022741"/>
    </source>
</evidence>
<keyword evidence="4" id="KW-0926">Vacuole</keyword>
<dbReference type="FunFam" id="3.40.50.300:FF:000074">
    <property type="entry name" value="Multidrug resistance-associated protein 5 isoform 1"/>
    <property type="match status" value="1"/>
</dbReference>
<evidence type="ECO:0000313" key="17">
    <source>
        <dbReference type="EMBL" id="CAD7452215.1"/>
    </source>
</evidence>
<dbReference type="PROSITE" id="PS00211">
    <property type="entry name" value="ABC_TRANSPORTER_1"/>
    <property type="match status" value="2"/>
</dbReference>
<dbReference type="CDD" id="cd03244">
    <property type="entry name" value="ABCC_MRP_domain2"/>
    <property type="match status" value="1"/>
</dbReference>
<dbReference type="Gene3D" id="1.20.1560.10">
    <property type="entry name" value="ABC transporter type 1, transmembrane domain"/>
    <property type="match status" value="3"/>
</dbReference>